<dbReference type="AlphaFoldDB" id="A0A5C5ZA61"/>
<comment type="caution">
    <text evidence="4">The sequence shown here is derived from an EMBL/GenBank/DDBJ whole genome shotgun (WGS) entry which is preliminary data.</text>
</comment>
<dbReference type="Gene3D" id="3.40.50.2300">
    <property type="match status" value="1"/>
</dbReference>
<dbReference type="Pfam" id="PF00072">
    <property type="entry name" value="Response_reg"/>
    <property type="match status" value="1"/>
</dbReference>
<dbReference type="PANTHER" id="PTHR44591:SF19">
    <property type="entry name" value="TWO-COMPONENT RESPONSE REGULATOR-RELATED"/>
    <property type="match status" value="1"/>
</dbReference>
<evidence type="ECO:0000259" key="3">
    <source>
        <dbReference type="PROSITE" id="PS50110"/>
    </source>
</evidence>
<keyword evidence="5" id="KW-1185">Reference proteome</keyword>
<organism evidence="4 5">
    <name type="scientific">Novipirellula herctigrandis</name>
    <dbReference type="NCBI Taxonomy" id="2527986"/>
    <lineage>
        <taxon>Bacteria</taxon>
        <taxon>Pseudomonadati</taxon>
        <taxon>Planctomycetota</taxon>
        <taxon>Planctomycetia</taxon>
        <taxon>Pirellulales</taxon>
        <taxon>Pirellulaceae</taxon>
        <taxon>Novipirellula</taxon>
    </lineage>
</organism>
<dbReference type="RefSeq" id="WP_419194853.1">
    <property type="nucleotide sequence ID" value="NZ_SJPJ01000001.1"/>
</dbReference>
<reference evidence="4 5" key="1">
    <citation type="submission" date="2019-02" db="EMBL/GenBank/DDBJ databases">
        <title>Deep-cultivation of Planctomycetes and their phenomic and genomic characterization uncovers novel biology.</title>
        <authorList>
            <person name="Wiegand S."/>
            <person name="Jogler M."/>
            <person name="Boedeker C."/>
            <person name="Pinto D."/>
            <person name="Vollmers J."/>
            <person name="Rivas-Marin E."/>
            <person name="Kohn T."/>
            <person name="Peeters S.H."/>
            <person name="Heuer A."/>
            <person name="Rast P."/>
            <person name="Oberbeckmann S."/>
            <person name="Bunk B."/>
            <person name="Jeske O."/>
            <person name="Meyerdierks A."/>
            <person name="Storesund J.E."/>
            <person name="Kallscheuer N."/>
            <person name="Luecker S."/>
            <person name="Lage O.M."/>
            <person name="Pohl T."/>
            <person name="Merkel B.J."/>
            <person name="Hornburger P."/>
            <person name="Mueller R.-W."/>
            <person name="Bruemmer F."/>
            <person name="Labrenz M."/>
            <person name="Spormann A.M."/>
            <person name="Op Den Camp H."/>
            <person name="Overmann J."/>
            <person name="Amann R."/>
            <person name="Jetten M.S.M."/>
            <person name="Mascher T."/>
            <person name="Medema M.H."/>
            <person name="Devos D.P."/>
            <person name="Kaster A.-K."/>
            <person name="Ovreas L."/>
            <person name="Rohde M."/>
            <person name="Galperin M.Y."/>
            <person name="Jogler C."/>
        </authorList>
    </citation>
    <scope>NUCLEOTIDE SEQUENCE [LARGE SCALE GENOMIC DNA]</scope>
    <source>
        <strain evidence="4 5">CA13</strain>
    </source>
</reference>
<dbReference type="PANTHER" id="PTHR44591">
    <property type="entry name" value="STRESS RESPONSE REGULATOR PROTEIN 1"/>
    <property type="match status" value="1"/>
</dbReference>
<feature type="domain" description="Response regulatory" evidence="3">
    <location>
        <begin position="8"/>
        <end position="124"/>
    </location>
</feature>
<dbReference type="InterPro" id="IPR050595">
    <property type="entry name" value="Bact_response_regulator"/>
</dbReference>
<dbReference type="Gene3D" id="3.30.565.10">
    <property type="entry name" value="Histidine kinase-like ATPase, C-terminal domain"/>
    <property type="match status" value="1"/>
</dbReference>
<dbReference type="InterPro" id="IPR001789">
    <property type="entry name" value="Sig_transdc_resp-reg_receiver"/>
</dbReference>
<dbReference type="Proteomes" id="UP000315010">
    <property type="component" value="Unassembled WGS sequence"/>
</dbReference>
<evidence type="ECO:0000313" key="5">
    <source>
        <dbReference type="Proteomes" id="UP000315010"/>
    </source>
</evidence>
<name>A0A5C5ZA61_9BACT</name>
<protein>
    <submittedName>
        <fullName evidence="4">Hydrogenase transcriptional regulatory protein hupR1</fullName>
    </submittedName>
</protein>
<gene>
    <name evidence="4" type="primary">hupR1_2</name>
    <name evidence="4" type="ORF">CA13_56880</name>
</gene>
<keyword evidence="1 2" id="KW-0597">Phosphoprotein</keyword>
<dbReference type="InterPro" id="IPR036890">
    <property type="entry name" value="HATPase_C_sf"/>
</dbReference>
<dbReference type="InterPro" id="IPR011006">
    <property type="entry name" value="CheY-like_superfamily"/>
</dbReference>
<proteinExistence type="predicted"/>
<dbReference type="SMART" id="SM00448">
    <property type="entry name" value="REC"/>
    <property type="match status" value="1"/>
</dbReference>
<dbReference type="CDD" id="cd17569">
    <property type="entry name" value="REC_HupR-like"/>
    <property type="match status" value="1"/>
</dbReference>
<dbReference type="GO" id="GO:0000160">
    <property type="term" value="P:phosphorelay signal transduction system"/>
    <property type="evidence" value="ECO:0007669"/>
    <property type="project" value="InterPro"/>
</dbReference>
<evidence type="ECO:0000313" key="4">
    <source>
        <dbReference type="EMBL" id="TWT84212.1"/>
    </source>
</evidence>
<dbReference type="EMBL" id="SJPJ01000001">
    <property type="protein sequence ID" value="TWT84212.1"/>
    <property type="molecule type" value="Genomic_DNA"/>
</dbReference>
<evidence type="ECO:0000256" key="2">
    <source>
        <dbReference type="PROSITE-ProRule" id="PRU00169"/>
    </source>
</evidence>
<dbReference type="SUPFAM" id="SSF55874">
    <property type="entry name" value="ATPase domain of HSP90 chaperone/DNA topoisomerase II/histidine kinase"/>
    <property type="match status" value="1"/>
</dbReference>
<sequence>MNFHAGKQVLYVDDEPHALKYFSQLFGDEFEIVTAESAEQGMAYIEANPSLVAVLVTDQIMPEKTGVELMEQVRTQYPKIVRVLTTAHSNLESAIKAVNEGGAFRYLTKPWNDTEMVGTLLRAIEYHQAMDDRDRLLNEKLSVLHRLIVMDRVRGLALAATALEGQLRGSWEALTEYMRQSPVKKRIEIQMEEIANMNMVAIARHSTREMVETIEVLLKDTIRCSTGEDTNVDVTAILESYVDRSRAAFANDDLQIVVHVTDTLEKIDTDSGMLRRLLEIIVRRLADVQDKPGRIEISISQSGEETLIDAKSNFEELDDDQIASFFSAAIPLNKWPIGLDMDLLSAFMITRHLGGRMTIAPSPPSGPSLSVTLPIHPPKTVESEVTAEQLDTVYESLKEWERELLP</sequence>
<accession>A0A5C5ZA61</accession>
<feature type="modified residue" description="4-aspartylphosphate" evidence="2">
    <location>
        <position position="58"/>
    </location>
</feature>
<dbReference type="PROSITE" id="PS50110">
    <property type="entry name" value="RESPONSE_REGULATORY"/>
    <property type="match status" value="1"/>
</dbReference>
<dbReference type="SUPFAM" id="SSF52172">
    <property type="entry name" value="CheY-like"/>
    <property type="match status" value="1"/>
</dbReference>
<evidence type="ECO:0000256" key="1">
    <source>
        <dbReference type="ARBA" id="ARBA00022553"/>
    </source>
</evidence>